<keyword evidence="4" id="KW-0249">Electron transport</keyword>
<dbReference type="GO" id="GO:0009055">
    <property type="term" value="F:electron transfer activity"/>
    <property type="evidence" value="ECO:0007669"/>
    <property type="project" value="InterPro"/>
</dbReference>
<keyword evidence="1" id="KW-0813">Transport</keyword>
<dbReference type="Proteomes" id="UP000315816">
    <property type="component" value="Unassembled WGS sequence"/>
</dbReference>
<gene>
    <name evidence="9" type="ORF">FIL88_09720</name>
</gene>
<keyword evidence="7" id="KW-0732">Signal</keyword>
<evidence type="ECO:0000313" key="10">
    <source>
        <dbReference type="Proteomes" id="UP000315816"/>
    </source>
</evidence>
<dbReference type="PANTHER" id="PTHR11961">
    <property type="entry name" value="CYTOCHROME C"/>
    <property type="match status" value="1"/>
</dbReference>
<dbReference type="RefSeq" id="WP_142853651.1">
    <property type="nucleotide sequence ID" value="NZ_FXWW01000002.1"/>
</dbReference>
<keyword evidence="2 6" id="KW-0349">Heme</keyword>
<dbReference type="InterPro" id="IPR036909">
    <property type="entry name" value="Cyt_c-like_dom_sf"/>
</dbReference>
<evidence type="ECO:0000256" key="2">
    <source>
        <dbReference type="ARBA" id="ARBA00022617"/>
    </source>
</evidence>
<accession>A0A545SRA3</accession>
<dbReference type="PROSITE" id="PS51007">
    <property type="entry name" value="CYTC"/>
    <property type="match status" value="1"/>
</dbReference>
<keyword evidence="5 6" id="KW-0408">Iron</keyword>
<dbReference type="EMBL" id="VICH01000006">
    <property type="protein sequence ID" value="TQV67492.1"/>
    <property type="molecule type" value="Genomic_DNA"/>
</dbReference>
<dbReference type="InterPro" id="IPR009056">
    <property type="entry name" value="Cyt_c-like_dom"/>
</dbReference>
<sequence length="153" mass="15983">MKTILSSAAMIIALSGTAFAEGDATKGEKDFKKCKSCHAIVDDAGEVIFKGGKTGPNLYGVVGRQAGTVEGFKYGNSIVDAGAAGLVWDADNLATYIKDPKGFLKETTGDSKAKSKMTFKWGKPENIIAYLATFSAEMPAEGEAAEAESATTN</sequence>
<dbReference type="OrthoDB" id="9805828at2"/>
<dbReference type="Gene3D" id="1.10.760.10">
    <property type="entry name" value="Cytochrome c-like domain"/>
    <property type="match status" value="1"/>
</dbReference>
<keyword evidence="3 6" id="KW-0479">Metal-binding</keyword>
<organism evidence="9 10">
    <name type="scientific">Aliiroseovarius halocynthiae</name>
    <dbReference type="NCBI Taxonomy" id="985055"/>
    <lineage>
        <taxon>Bacteria</taxon>
        <taxon>Pseudomonadati</taxon>
        <taxon>Pseudomonadota</taxon>
        <taxon>Alphaproteobacteria</taxon>
        <taxon>Rhodobacterales</taxon>
        <taxon>Paracoccaceae</taxon>
        <taxon>Aliiroseovarius</taxon>
    </lineage>
</organism>
<name>A0A545SRA3_9RHOB</name>
<feature type="signal peptide" evidence="7">
    <location>
        <begin position="1"/>
        <end position="20"/>
    </location>
</feature>
<reference evidence="9 10" key="1">
    <citation type="submission" date="2019-06" db="EMBL/GenBank/DDBJ databases">
        <title>A novel species of marine bacteria.</title>
        <authorList>
            <person name="Wang Y."/>
        </authorList>
    </citation>
    <scope>NUCLEOTIDE SEQUENCE [LARGE SCALE GENOMIC DNA]</scope>
    <source>
        <strain evidence="9 10">MA1-10</strain>
    </source>
</reference>
<dbReference type="GO" id="GO:0046872">
    <property type="term" value="F:metal ion binding"/>
    <property type="evidence" value="ECO:0007669"/>
    <property type="project" value="UniProtKB-KW"/>
</dbReference>
<evidence type="ECO:0000256" key="3">
    <source>
        <dbReference type="ARBA" id="ARBA00022723"/>
    </source>
</evidence>
<evidence type="ECO:0000256" key="4">
    <source>
        <dbReference type="ARBA" id="ARBA00022982"/>
    </source>
</evidence>
<comment type="caution">
    <text evidence="9">The sequence shown here is derived from an EMBL/GenBank/DDBJ whole genome shotgun (WGS) entry which is preliminary data.</text>
</comment>
<evidence type="ECO:0000256" key="1">
    <source>
        <dbReference type="ARBA" id="ARBA00022448"/>
    </source>
</evidence>
<dbReference type="SUPFAM" id="SSF46626">
    <property type="entry name" value="Cytochrome c"/>
    <property type="match status" value="1"/>
</dbReference>
<keyword evidence="10" id="KW-1185">Reference proteome</keyword>
<dbReference type="InterPro" id="IPR002327">
    <property type="entry name" value="Cyt_c_1A/1B"/>
</dbReference>
<dbReference type="GO" id="GO:0020037">
    <property type="term" value="F:heme binding"/>
    <property type="evidence" value="ECO:0007669"/>
    <property type="project" value="InterPro"/>
</dbReference>
<proteinExistence type="predicted"/>
<protein>
    <submittedName>
        <fullName evidence="9">Cytochrome C</fullName>
    </submittedName>
</protein>
<feature type="chain" id="PRO_5022244986" evidence="7">
    <location>
        <begin position="21"/>
        <end position="153"/>
    </location>
</feature>
<evidence type="ECO:0000259" key="8">
    <source>
        <dbReference type="PROSITE" id="PS51007"/>
    </source>
</evidence>
<dbReference type="AlphaFoldDB" id="A0A545SRA3"/>
<evidence type="ECO:0000256" key="7">
    <source>
        <dbReference type="SAM" id="SignalP"/>
    </source>
</evidence>
<feature type="domain" description="Cytochrome c" evidence="8">
    <location>
        <begin position="22"/>
        <end position="135"/>
    </location>
</feature>
<evidence type="ECO:0000256" key="5">
    <source>
        <dbReference type="ARBA" id="ARBA00023004"/>
    </source>
</evidence>
<evidence type="ECO:0000313" key="9">
    <source>
        <dbReference type="EMBL" id="TQV67492.1"/>
    </source>
</evidence>
<evidence type="ECO:0000256" key="6">
    <source>
        <dbReference type="PROSITE-ProRule" id="PRU00433"/>
    </source>
</evidence>